<feature type="compositionally biased region" description="Basic and acidic residues" evidence="1">
    <location>
        <begin position="583"/>
        <end position="594"/>
    </location>
</feature>
<feature type="region of interest" description="Disordered" evidence="1">
    <location>
        <begin position="492"/>
        <end position="520"/>
    </location>
</feature>
<evidence type="ECO:0000313" key="2">
    <source>
        <dbReference type="EMBL" id="PLW42364.1"/>
    </source>
</evidence>
<evidence type="ECO:0000256" key="1">
    <source>
        <dbReference type="SAM" id="MobiDB-lite"/>
    </source>
</evidence>
<feature type="region of interest" description="Disordered" evidence="1">
    <location>
        <begin position="157"/>
        <end position="181"/>
    </location>
</feature>
<name>A0A2N5UXC0_9BASI</name>
<dbReference type="AlphaFoldDB" id="A0A2N5UXC0"/>
<feature type="region of interest" description="Disordered" evidence="1">
    <location>
        <begin position="1"/>
        <end position="51"/>
    </location>
</feature>
<reference evidence="2 3" key="1">
    <citation type="submission" date="2017-11" db="EMBL/GenBank/DDBJ databases">
        <title>De novo assembly and phasing of dikaryotic genomes from two isolates of Puccinia coronata f. sp. avenae, the causal agent of oat crown rust.</title>
        <authorList>
            <person name="Miller M.E."/>
            <person name="Zhang Y."/>
            <person name="Omidvar V."/>
            <person name="Sperschneider J."/>
            <person name="Schwessinger B."/>
            <person name="Raley C."/>
            <person name="Palmer J.M."/>
            <person name="Garnica D."/>
            <person name="Upadhyaya N."/>
            <person name="Rathjen J."/>
            <person name="Taylor J.M."/>
            <person name="Park R.F."/>
            <person name="Dodds P.N."/>
            <person name="Hirsch C.D."/>
            <person name="Kianian S.F."/>
            <person name="Figueroa M."/>
        </authorList>
    </citation>
    <scope>NUCLEOTIDE SEQUENCE [LARGE SCALE GENOMIC DNA]</scope>
    <source>
        <strain evidence="2">12SD80</strain>
    </source>
</reference>
<feature type="region of interest" description="Disordered" evidence="1">
    <location>
        <begin position="198"/>
        <end position="271"/>
    </location>
</feature>
<feature type="region of interest" description="Disordered" evidence="1">
    <location>
        <begin position="562"/>
        <end position="595"/>
    </location>
</feature>
<dbReference type="EMBL" id="PGCI01000079">
    <property type="protein sequence ID" value="PLW42364.1"/>
    <property type="molecule type" value="Genomic_DNA"/>
</dbReference>
<feature type="compositionally biased region" description="Polar residues" evidence="1">
    <location>
        <begin position="563"/>
        <end position="579"/>
    </location>
</feature>
<comment type="caution">
    <text evidence="2">The sequence shown here is derived from an EMBL/GenBank/DDBJ whole genome shotgun (WGS) entry which is preliminary data.</text>
</comment>
<sequence>MNNPRNINSTPASIKEPPSPPTSLQPLHTNSLEPPSPVDTTEKTTSANPIDKISHARLAPYNLAPLTSTHLLKSNAELLQQLITFPEPRGQIAAPPILASKSHPSDAPGDILHPLSEELPVSDDAPGTILTPVLDKASVSGTDQVASVLVIPEGLKTPSTQTAVPRSSDPSSPAHTQSSESTLEYLIQISNTDSANFAPGSVSELSDHPVLPSKFDAPLPSSDSEHPVNHSVTVSQPGPQPSEFNIASSNPSIEPTPRSYHLASPPPVLPFNRVPTLLTPTPQFSRDENNPKTQLHVCPENTLITMIDENVTSIDDMVSTSIRNRTRKRLVIEDSDDDSTPSTVSPVAVASTAIAPLAVTSLAAIPSPAAVGSPTTNLAPTPAISSTINLPRAPAVLTESNGATRPHNVDAKMVDEPLHGSRVCGWPDPEGKITAAQIRPILRENGIHYKMADSKAVLLAKYKLLFSDRQGNTPRYDLRQRDLAEINSSTAILNPQSAEVPSAADPDVPAGEPGPINISHSLTHNLVQPNLPRPESQPNPNTHNFPNLIDMEASSAMSVRPLSPNNIARPTETLRSASVMSARRPEPADPDSCRPEPAVPVSLRPDLAVPGFCRPEPAVQVSNWASDVFVANMDRDTSGINSPSVEALISSINSLAQTSVQIGTASLQAVKVIAEGFTSLNSLIDGGQFNMPTPPSRSAPATRGGSARPSRSRRSRSQPFSDDMEVDTPTTSRQREKSNTEIQAYVRQHCATLFGRCARDDDFPAPATAEERREWIRVDLAGPPDGEWDEESSPSSCDYAMDLDGDVDPDFPYGPDGPGHSSTTPQALKIIWRAMRGAKMKSFRPDLSKAMTSPANRFLWDFAVKTFLRVVSSGEYDPLTKEMCDRVNIEQYFAVHVQSHLMRIYRENQKLSPAARTARQKKKRKNSRLATVSSLIFRRWVIDDETDEEADRSLVRPGLPMRAVVYKLPWRNEQVERVMIALDRLKARRREYSTQKPNTPPPQVRRRPQQPKNSSLPYREGLPISFYNESWLGSLDTQELQELNSQVNGPPLDYYVALVEQIRH</sequence>
<feature type="region of interest" description="Disordered" evidence="1">
    <location>
        <begin position="990"/>
        <end position="1020"/>
    </location>
</feature>
<organism evidence="2 3">
    <name type="scientific">Puccinia coronata f. sp. avenae</name>
    <dbReference type="NCBI Taxonomy" id="200324"/>
    <lineage>
        <taxon>Eukaryota</taxon>
        <taxon>Fungi</taxon>
        <taxon>Dikarya</taxon>
        <taxon>Basidiomycota</taxon>
        <taxon>Pucciniomycotina</taxon>
        <taxon>Pucciniomycetes</taxon>
        <taxon>Pucciniales</taxon>
        <taxon>Pucciniaceae</taxon>
        <taxon>Puccinia</taxon>
    </lineage>
</organism>
<dbReference type="Proteomes" id="UP000235392">
    <property type="component" value="Unassembled WGS sequence"/>
</dbReference>
<feature type="region of interest" description="Disordered" evidence="1">
    <location>
        <begin position="688"/>
        <end position="739"/>
    </location>
</feature>
<feature type="compositionally biased region" description="Polar residues" evidence="1">
    <location>
        <begin position="230"/>
        <end position="253"/>
    </location>
</feature>
<gene>
    <name evidence="2" type="ORF">PCASD_06355</name>
</gene>
<protein>
    <submittedName>
        <fullName evidence="2">Uncharacterized protein</fullName>
    </submittedName>
</protein>
<proteinExistence type="predicted"/>
<feature type="compositionally biased region" description="Polar residues" evidence="1">
    <location>
        <begin position="24"/>
        <end position="33"/>
    </location>
</feature>
<accession>A0A2N5UXC0</accession>
<feature type="compositionally biased region" description="Polar residues" evidence="1">
    <location>
        <begin position="1"/>
        <end position="12"/>
    </location>
</feature>
<evidence type="ECO:0000313" key="3">
    <source>
        <dbReference type="Proteomes" id="UP000235392"/>
    </source>
</evidence>